<protein>
    <submittedName>
        <fullName evidence="1">Uncharacterized protein</fullName>
    </submittedName>
</protein>
<name>A0A381XS50_9ZZZZ</name>
<accession>A0A381XS50</accession>
<dbReference type="EMBL" id="UINC01016175">
    <property type="protein sequence ID" value="SVA67548.1"/>
    <property type="molecule type" value="Genomic_DNA"/>
</dbReference>
<dbReference type="AlphaFoldDB" id="A0A381XS50"/>
<gene>
    <name evidence="1" type="ORF">METZ01_LOCUS120402</name>
</gene>
<feature type="non-terminal residue" evidence="1">
    <location>
        <position position="1"/>
    </location>
</feature>
<sequence>VKQKWRKEPLWNEHKRVNTTLTAVFGTAEHTKT</sequence>
<evidence type="ECO:0000313" key="1">
    <source>
        <dbReference type="EMBL" id="SVA67548.1"/>
    </source>
</evidence>
<organism evidence="1">
    <name type="scientific">marine metagenome</name>
    <dbReference type="NCBI Taxonomy" id="408172"/>
    <lineage>
        <taxon>unclassified sequences</taxon>
        <taxon>metagenomes</taxon>
        <taxon>ecological metagenomes</taxon>
    </lineage>
</organism>
<proteinExistence type="predicted"/>
<reference evidence="1" key="1">
    <citation type="submission" date="2018-05" db="EMBL/GenBank/DDBJ databases">
        <authorList>
            <person name="Lanie J.A."/>
            <person name="Ng W.-L."/>
            <person name="Kazmierczak K.M."/>
            <person name="Andrzejewski T.M."/>
            <person name="Davidsen T.M."/>
            <person name="Wayne K.J."/>
            <person name="Tettelin H."/>
            <person name="Glass J.I."/>
            <person name="Rusch D."/>
            <person name="Podicherti R."/>
            <person name="Tsui H.-C.T."/>
            <person name="Winkler M.E."/>
        </authorList>
    </citation>
    <scope>NUCLEOTIDE SEQUENCE</scope>
</reference>